<dbReference type="SUPFAM" id="SSF51735">
    <property type="entry name" value="NAD(P)-binding Rossmann-fold domains"/>
    <property type="match status" value="1"/>
</dbReference>
<comment type="caution">
    <text evidence="2">The sequence shown here is derived from an EMBL/GenBank/DDBJ whole genome shotgun (WGS) entry which is preliminary data.</text>
</comment>
<name>A0A7Y0HFA0_9PROT</name>
<dbReference type="PROSITE" id="PS00061">
    <property type="entry name" value="ADH_SHORT"/>
    <property type="match status" value="1"/>
</dbReference>
<dbReference type="Gene3D" id="3.90.25.10">
    <property type="entry name" value="UDP-galactose 4-epimerase, domain 1"/>
    <property type="match status" value="1"/>
</dbReference>
<gene>
    <name evidence="2" type="ORF">HH303_14005</name>
</gene>
<dbReference type="GO" id="GO:0016831">
    <property type="term" value="F:carboxy-lyase activity"/>
    <property type="evidence" value="ECO:0007669"/>
    <property type="project" value="InterPro"/>
</dbReference>
<accession>A0A7Y0HFA0</accession>
<dbReference type="RefSeq" id="WP_169625993.1">
    <property type="nucleotide sequence ID" value="NZ_JABBNT010000004.1"/>
</dbReference>
<organism evidence="2 3">
    <name type="scientific">Pacificispira spongiicola</name>
    <dbReference type="NCBI Taxonomy" id="2729598"/>
    <lineage>
        <taxon>Bacteria</taxon>
        <taxon>Pseudomonadati</taxon>
        <taxon>Pseudomonadota</taxon>
        <taxon>Alphaproteobacteria</taxon>
        <taxon>Rhodospirillales</taxon>
        <taxon>Rhodospirillaceae</taxon>
        <taxon>Pacificispira</taxon>
    </lineage>
</organism>
<dbReference type="PANTHER" id="PTHR43000">
    <property type="entry name" value="DTDP-D-GLUCOSE 4,6-DEHYDRATASE-RELATED"/>
    <property type="match status" value="1"/>
</dbReference>
<evidence type="ECO:0000313" key="2">
    <source>
        <dbReference type="EMBL" id="NMM45605.1"/>
    </source>
</evidence>
<protein>
    <submittedName>
        <fullName evidence="2">SDR family NAD(P)-dependent oxidoreductase</fullName>
    </submittedName>
</protein>
<dbReference type="Gene3D" id="3.40.50.720">
    <property type="entry name" value="NAD(P)-binding Rossmann-like Domain"/>
    <property type="match status" value="1"/>
</dbReference>
<dbReference type="Pfam" id="PF16363">
    <property type="entry name" value="GDP_Man_Dehyd"/>
    <property type="match status" value="1"/>
</dbReference>
<evidence type="ECO:0000259" key="1">
    <source>
        <dbReference type="Pfam" id="PF16363"/>
    </source>
</evidence>
<dbReference type="EMBL" id="JABBNT010000004">
    <property type="protein sequence ID" value="NMM45605.1"/>
    <property type="molecule type" value="Genomic_DNA"/>
</dbReference>
<dbReference type="InterPro" id="IPR020904">
    <property type="entry name" value="Sc_DH/Rdtase_CS"/>
</dbReference>
<dbReference type="InterPro" id="IPR045869">
    <property type="entry name" value="Arna-like_SDR_e"/>
</dbReference>
<feature type="domain" description="NAD(P)-binding" evidence="1">
    <location>
        <begin position="10"/>
        <end position="314"/>
    </location>
</feature>
<reference evidence="2 3" key="1">
    <citation type="submission" date="2020-04" db="EMBL/GenBank/DDBJ databases">
        <title>Rhodospirillaceae bacterium KN72 isolated from deep sea.</title>
        <authorList>
            <person name="Zhang D.-C."/>
        </authorList>
    </citation>
    <scope>NUCLEOTIDE SEQUENCE [LARGE SCALE GENOMIC DNA]</scope>
    <source>
        <strain evidence="2 3">KN72</strain>
    </source>
</reference>
<dbReference type="CDD" id="cd05257">
    <property type="entry name" value="Arna_like_SDR_e"/>
    <property type="match status" value="1"/>
</dbReference>
<proteinExistence type="predicted"/>
<keyword evidence="3" id="KW-1185">Reference proteome</keyword>
<dbReference type="AlphaFoldDB" id="A0A7Y0HFA0"/>
<sequence>MTDYSGKRVLVTGAEGFIGSHLTTDLVRRGARVTALSQYNSFGTLGWLDDLPDDIFRELKIVSGDVRDPHFVRQLTEELDVVFHLAALIAIPYSYVAPQSYVDVNVTGTLNILEACRSGSVGRMIHTSTSEVYGTALFTPITEQHPLQGQSPYSASKIAADHMVEAYCRSFEVPAVILRPFNTFGPRQSERAVIPTVIRQMLDPACDDVRIGDLAPVRDFNYVEDIADAFCRIGLADSPEFGRAYNAGSGRAVTIGEMIDIVRGIVGSNKAIVEESHRRRPSKSEVFELIAAAARIEEACSWKSSVGLEAGLARTVEWWRARLAAGQVRRDAGYQV</sequence>
<dbReference type="InterPro" id="IPR036291">
    <property type="entry name" value="NAD(P)-bd_dom_sf"/>
</dbReference>
<dbReference type="InterPro" id="IPR016040">
    <property type="entry name" value="NAD(P)-bd_dom"/>
</dbReference>
<evidence type="ECO:0000313" key="3">
    <source>
        <dbReference type="Proteomes" id="UP000539372"/>
    </source>
</evidence>
<dbReference type="Proteomes" id="UP000539372">
    <property type="component" value="Unassembled WGS sequence"/>
</dbReference>